<dbReference type="GO" id="GO:0006935">
    <property type="term" value="P:chemotaxis"/>
    <property type="evidence" value="ECO:0007669"/>
    <property type="project" value="UniProtKB-KW"/>
</dbReference>
<evidence type="ECO:0000313" key="21">
    <source>
        <dbReference type="WBParaSite" id="scf7180000419286.g3614"/>
    </source>
</evidence>
<dbReference type="PRINTS" id="PR00104">
    <property type="entry name" value="CGMPKINASE"/>
</dbReference>
<evidence type="ECO:0000256" key="11">
    <source>
        <dbReference type="ARBA" id="ARBA00047462"/>
    </source>
</evidence>
<evidence type="ECO:0000256" key="7">
    <source>
        <dbReference type="ARBA" id="ARBA00022777"/>
    </source>
</evidence>
<dbReference type="Gene3D" id="2.60.120.10">
    <property type="entry name" value="Jelly Rolls"/>
    <property type="match status" value="2"/>
</dbReference>
<organism evidence="20 21">
    <name type="scientific">Meloidogyne floridensis</name>
    <dbReference type="NCBI Taxonomy" id="298350"/>
    <lineage>
        <taxon>Eukaryota</taxon>
        <taxon>Metazoa</taxon>
        <taxon>Ecdysozoa</taxon>
        <taxon>Nematoda</taxon>
        <taxon>Chromadorea</taxon>
        <taxon>Rhabditida</taxon>
        <taxon>Tylenchina</taxon>
        <taxon>Tylenchomorpha</taxon>
        <taxon>Tylenchoidea</taxon>
        <taxon>Meloidogynidae</taxon>
        <taxon>Meloidogyninae</taxon>
        <taxon>Meloidogyne</taxon>
    </lineage>
</organism>
<keyword evidence="8 12" id="KW-0067">ATP-binding</keyword>
<dbReference type="PROSITE" id="PS00108">
    <property type="entry name" value="PROTEIN_KINASE_ST"/>
    <property type="match status" value="1"/>
</dbReference>
<keyword evidence="2" id="KW-0145">Chemotaxis</keyword>
<feature type="region of interest" description="Disordered" evidence="16">
    <location>
        <begin position="713"/>
        <end position="740"/>
    </location>
</feature>
<evidence type="ECO:0000256" key="9">
    <source>
        <dbReference type="ARBA" id="ARBA00022992"/>
    </source>
</evidence>
<keyword evidence="7 12" id="KW-0418">Kinase</keyword>
<keyword evidence="9 12" id="KW-0142">cGMP-binding</keyword>
<dbReference type="PROSITE" id="PS00889">
    <property type="entry name" value="CNMP_BINDING_2"/>
    <property type="match status" value="1"/>
</dbReference>
<dbReference type="WBParaSite" id="scf7180000419286.g3614">
    <property type="protein sequence ID" value="scf7180000419286.g3614"/>
    <property type="gene ID" value="scf7180000419286.g3614"/>
</dbReference>
<dbReference type="InterPro" id="IPR000595">
    <property type="entry name" value="cNMP-bd_dom"/>
</dbReference>
<proteinExistence type="inferred from homology"/>
<evidence type="ECO:0000256" key="2">
    <source>
        <dbReference type="ARBA" id="ARBA00022500"/>
    </source>
</evidence>
<dbReference type="InterPro" id="IPR002374">
    <property type="entry name" value="cGMP_dep_kinase"/>
</dbReference>
<dbReference type="FunFam" id="1.10.510.10:FF:000096">
    <property type="entry name" value="cGMP-dependent protein kinase"/>
    <property type="match status" value="1"/>
</dbReference>
<dbReference type="GO" id="GO:0004692">
    <property type="term" value="F:cGMP-dependent protein kinase activity"/>
    <property type="evidence" value="ECO:0007669"/>
    <property type="project" value="UniProtKB-EC"/>
</dbReference>
<dbReference type="Proteomes" id="UP000887560">
    <property type="component" value="Unplaced"/>
</dbReference>
<dbReference type="InterPro" id="IPR018488">
    <property type="entry name" value="cNMP-bd_CS"/>
</dbReference>
<evidence type="ECO:0000256" key="3">
    <source>
        <dbReference type="ARBA" id="ARBA00022527"/>
    </source>
</evidence>
<dbReference type="CDD" id="cd05572">
    <property type="entry name" value="STKc_cGK"/>
    <property type="match status" value="1"/>
</dbReference>
<evidence type="ECO:0000256" key="13">
    <source>
        <dbReference type="PIRSR" id="PIRSR000559-1"/>
    </source>
</evidence>
<dbReference type="AlphaFoldDB" id="A0A915NJI8"/>
<evidence type="ECO:0000259" key="18">
    <source>
        <dbReference type="PROSITE" id="PS50042"/>
    </source>
</evidence>
<feature type="coiled-coil region" evidence="15">
    <location>
        <begin position="20"/>
        <end position="75"/>
    </location>
</feature>
<dbReference type="EC" id="2.7.11.12" evidence="12"/>
<feature type="domain" description="Cyclic nucleotide-binding" evidence="18">
    <location>
        <begin position="153"/>
        <end position="283"/>
    </location>
</feature>
<dbReference type="InterPro" id="IPR000719">
    <property type="entry name" value="Prot_kinase_dom"/>
</dbReference>
<feature type="domain" description="Protein kinase" evidence="17">
    <location>
        <begin position="446"/>
        <end position="689"/>
    </location>
</feature>
<keyword evidence="20" id="KW-1185">Reference proteome</keyword>
<comment type="similarity">
    <text evidence="1 12">Belongs to the protein kinase superfamily. AGC Ser/Thr protein kinase family. cGMP subfamily.</text>
</comment>
<evidence type="ECO:0000256" key="8">
    <source>
        <dbReference type="ARBA" id="ARBA00022840"/>
    </source>
</evidence>
<dbReference type="PANTHER" id="PTHR24353:SF111">
    <property type="match status" value="1"/>
</dbReference>
<reference evidence="21" key="1">
    <citation type="submission" date="2022-11" db="UniProtKB">
        <authorList>
            <consortium name="WormBaseParasite"/>
        </authorList>
    </citation>
    <scope>IDENTIFICATION</scope>
</reference>
<dbReference type="GO" id="GO:0005737">
    <property type="term" value="C:cytoplasm"/>
    <property type="evidence" value="ECO:0007669"/>
    <property type="project" value="UniProtKB-ARBA"/>
</dbReference>
<dbReference type="CDD" id="cd00038">
    <property type="entry name" value="CAP_ED"/>
    <property type="match status" value="2"/>
</dbReference>
<dbReference type="Pfam" id="PF00069">
    <property type="entry name" value="Pkinase"/>
    <property type="match status" value="1"/>
</dbReference>
<feature type="binding site" evidence="14">
    <location>
        <begin position="452"/>
        <end position="460"/>
    </location>
    <ligand>
        <name>ATP</name>
        <dbReference type="ChEBI" id="CHEBI:30616"/>
    </ligand>
</feature>
<protein>
    <recommendedName>
        <fullName evidence="12">cGMP-dependent protein kinase</fullName>
        <ecNumber evidence="12">2.7.11.12</ecNumber>
    </recommendedName>
</protein>
<dbReference type="InterPro" id="IPR011009">
    <property type="entry name" value="Kinase-like_dom_sf"/>
</dbReference>
<feature type="active site" description="Proton acceptor" evidence="13">
    <location>
        <position position="553"/>
    </location>
</feature>
<dbReference type="SUPFAM" id="SSF56112">
    <property type="entry name" value="Protein kinase-like (PK-like)"/>
    <property type="match status" value="1"/>
</dbReference>
<dbReference type="PROSITE" id="PS50042">
    <property type="entry name" value="CNMP_BINDING_3"/>
    <property type="match status" value="2"/>
</dbReference>
<dbReference type="FunFam" id="2.60.120.10:FF:000064">
    <property type="entry name" value="cGMP-dependent protein kinase, isozyme"/>
    <property type="match status" value="1"/>
</dbReference>
<comment type="catalytic activity">
    <reaction evidence="10 12">
        <text>L-threonyl-[protein] + ATP = O-phospho-L-threonyl-[protein] + ADP + H(+)</text>
        <dbReference type="Rhea" id="RHEA:46608"/>
        <dbReference type="Rhea" id="RHEA-COMP:11060"/>
        <dbReference type="Rhea" id="RHEA-COMP:11605"/>
        <dbReference type="ChEBI" id="CHEBI:15378"/>
        <dbReference type="ChEBI" id="CHEBI:30013"/>
        <dbReference type="ChEBI" id="CHEBI:30616"/>
        <dbReference type="ChEBI" id="CHEBI:61977"/>
        <dbReference type="ChEBI" id="CHEBI:456216"/>
        <dbReference type="EC" id="2.7.11.12"/>
    </reaction>
</comment>
<evidence type="ECO:0000256" key="16">
    <source>
        <dbReference type="SAM" id="MobiDB-lite"/>
    </source>
</evidence>
<keyword evidence="15" id="KW-0175">Coiled coil</keyword>
<keyword evidence="4 12" id="KW-0140">cGMP</keyword>
<evidence type="ECO:0000259" key="17">
    <source>
        <dbReference type="PROSITE" id="PS50011"/>
    </source>
</evidence>
<evidence type="ECO:0000256" key="1">
    <source>
        <dbReference type="ARBA" id="ARBA00006352"/>
    </source>
</evidence>
<sequence length="740" mass="83570">MIKNLFKTFTVQIGSRVYDAQELQKLVPQLEQQLEQKDRLIRQNQLQLEAHTKRITSLEGEVKGLQSECDKLRSVLNQKAESAASPAGAGGGQKRSEELPTEMKQKAALLPEAGRPAEPRAKKMAVSAEPAKLDQHKATLQHHSKSAGSKQLIRDALVECMFEMRARAGQWVIQEGEPGDRLFVVAEGELQVSREGQALGKIGQGVVMGELAILYNCTRFVWKGIGGGIEKEESVFLKKVERTASVQAISDVILFCLDRAVFQMITMRLGMERHAQLMNFLRKVSIFQNLNEDRISKMADVMDQDYYAAGHYIIREGEKGDTFFVINNGQVRVTQSIEGEQDPHEIRILKQGDFFGEKALLGEEVRTANVIAMPPGVEVLTLDRESFLKLIGDLDALRNKDYGDLQRRSTLSSARTLIDGGRPPEAPSPPKSEIEDEFVQLQLRQLKRIATLGVGGFGRVELKKHIVDTRQQEHIFAERNIMLETRSDWIVRLYKTFRDSKYVYMLLEACLGGELWTTLRDRGHFDDYTARFYVACVLEGLEFLHRRNIVYRDLKPENCLLTTSGYLKIVDFGFAKKLASGRKTWTFCGTPEYVSPEIILNKGHDQAADYWALGIYICELMLGRPPFQASDPMKTYTLILKGIDALEIPNRRIGKTATALVKKLCRDNPAERLGSGSGGVNDIRKHRWFMGFDWEGLRTRTLKPPIIPKVSNPADVSNFDNYPPDEDIPPDEFSGWDEGF</sequence>
<feature type="domain" description="Cyclic nucleotide-binding" evidence="18">
    <location>
        <begin position="286"/>
        <end position="408"/>
    </location>
</feature>
<evidence type="ECO:0000256" key="14">
    <source>
        <dbReference type="PIRSR" id="PIRSR000559-2"/>
    </source>
</evidence>
<dbReference type="GO" id="GO:0030553">
    <property type="term" value="F:cGMP binding"/>
    <property type="evidence" value="ECO:0007669"/>
    <property type="project" value="UniProtKB-KW"/>
</dbReference>
<dbReference type="Gene3D" id="1.10.510.10">
    <property type="entry name" value="Transferase(Phosphotransferase) domain 1"/>
    <property type="match status" value="1"/>
</dbReference>
<dbReference type="SMART" id="SM00100">
    <property type="entry name" value="cNMP"/>
    <property type="match status" value="2"/>
</dbReference>
<feature type="domain" description="AGC-kinase C-terminal" evidence="19">
    <location>
        <begin position="690"/>
        <end position="740"/>
    </location>
</feature>
<feature type="region of interest" description="Disordered" evidence="16">
    <location>
        <begin position="80"/>
        <end position="102"/>
    </location>
</feature>
<evidence type="ECO:0000313" key="20">
    <source>
        <dbReference type="Proteomes" id="UP000887560"/>
    </source>
</evidence>
<dbReference type="SUPFAM" id="SSF51206">
    <property type="entry name" value="cAMP-binding domain-like"/>
    <property type="match status" value="2"/>
</dbReference>
<dbReference type="PROSITE" id="PS00888">
    <property type="entry name" value="CNMP_BINDING_1"/>
    <property type="match status" value="2"/>
</dbReference>
<keyword evidence="3 12" id="KW-0723">Serine/threonine-protein kinase</keyword>
<evidence type="ECO:0000256" key="5">
    <source>
        <dbReference type="ARBA" id="ARBA00022679"/>
    </source>
</evidence>
<dbReference type="InterPro" id="IPR018490">
    <property type="entry name" value="cNMP-bd_dom_sf"/>
</dbReference>
<dbReference type="PANTHER" id="PTHR24353">
    <property type="entry name" value="CYCLIC NUCLEOTIDE-DEPENDENT PROTEIN KINASE"/>
    <property type="match status" value="1"/>
</dbReference>
<dbReference type="InterPro" id="IPR000961">
    <property type="entry name" value="AGC-kinase_C"/>
</dbReference>
<dbReference type="SMART" id="SM00133">
    <property type="entry name" value="S_TK_X"/>
    <property type="match status" value="1"/>
</dbReference>
<dbReference type="PIRSF" id="PIRSF000559">
    <property type="entry name" value="cGMP-dep_kinase"/>
    <property type="match status" value="1"/>
</dbReference>
<keyword evidence="6 12" id="KW-0547">Nucleotide-binding</keyword>
<comment type="catalytic activity">
    <reaction evidence="11">
        <text>L-seryl-[protein] + ATP = O-phospho-L-seryl-[protein] + ADP + H(+)</text>
        <dbReference type="Rhea" id="RHEA:17989"/>
        <dbReference type="Rhea" id="RHEA-COMP:9863"/>
        <dbReference type="Rhea" id="RHEA-COMP:11604"/>
        <dbReference type="ChEBI" id="CHEBI:15378"/>
        <dbReference type="ChEBI" id="CHEBI:29999"/>
        <dbReference type="ChEBI" id="CHEBI:30616"/>
        <dbReference type="ChEBI" id="CHEBI:83421"/>
        <dbReference type="ChEBI" id="CHEBI:456216"/>
        <dbReference type="EC" id="2.7.11.12"/>
    </reaction>
</comment>
<dbReference type="Pfam" id="PF00027">
    <property type="entry name" value="cNMP_binding"/>
    <property type="match status" value="2"/>
</dbReference>
<dbReference type="InterPro" id="IPR008271">
    <property type="entry name" value="Ser/Thr_kinase_AS"/>
</dbReference>
<evidence type="ECO:0000256" key="10">
    <source>
        <dbReference type="ARBA" id="ARBA00047298"/>
    </source>
</evidence>
<evidence type="ECO:0000256" key="15">
    <source>
        <dbReference type="SAM" id="Coils"/>
    </source>
</evidence>
<name>A0A915NJI8_9BILA</name>
<dbReference type="InterPro" id="IPR035014">
    <property type="entry name" value="STKc_cGK"/>
</dbReference>
<dbReference type="PROSITE" id="PS50011">
    <property type="entry name" value="PROTEIN_KINASE_DOM"/>
    <property type="match status" value="1"/>
</dbReference>
<evidence type="ECO:0000259" key="19">
    <source>
        <dbReference type="PROSITE" id="PS51285"/>
    </source>
</evidence>
<feature type="region of interest" description="Disordered" evidence="16">
    <location>
        <begin position="413"/>
        <end position="432"/>
    </location>
</feature>
<dbReference type="PROSITE" id="PS51285">
    <property type="entry name" value="AGC_KINASE_CTER"/>
    <property type="match status" value="1"/>
</dbReference>
<dbReference type="Gene3D" id="3.30.200.20">
    <property type="entry name" value="Phosphorylase Kinase, domain 1"/>
    <property type="match status" value="1"/>
</dbReference>
<dbReference type="GO" id="GO:0005524">
    <property type="term" value="F:ATP binding"/>
    <property type="evidence" value="ECO:0007669"/>
    <property type="project" value="UniProtKB-KW"/>
</dbReference>
<keyword evidence="5 12" id="KW-0808">Transferase</keyword>
<accession>A0A915NJI8</accession>
<dbReference type="SMART" id="SM00220">
    <property type="entry name" value="S_TKc"/>
    <property type="match status" value="1"/>
</dbReference>
<evidence type="ECO:0000256" key="6">
    <source>
        <dbReference type="ARBA" id="ARBA00022741"/>
    </source>
</evidence>
<evidence type="ECO:0000256" key="12">
    <source>
        <dbReference type="PIRNR" id="PIRNR000559"/>
    </source>
</evidence>
<evidence type="ECO:0000256" key="4">
    <source>
        <dbReference type="ARBA" id="ARBA00022535"/>
    </source>
</evidence>
<dbReference type="InterPro" id="IPR014710">
    <property type="entry name" value="RmlC-like_jellyroll"/>
</dbReference>